<name>A0ABX4SK56_9BIFI</name>
<reference evidence="2 3" key="1">
    <citation type="submission" date="2017-12" db="EMBL/GenBank/DDBJ databases">
        <title>Phylogenetic diversity of female urinary microbiome.</title>
        <authorList>
            <person name="Thomas-White K."/>
            <person name="Wolfe A.J."/>
        </authorList>
    </citation>
    <scope>NUCLEOTIDE SEQUENCE [LARGE SCALE GENOMIC DNA]</scope>
    <source>
        <strain evidence="2 3">UMB0833</strain>
    </source>
</reference>
<evidence type="ECO:0000313" key="3">
    <source>
        <dbReference type="Proteomes" id="UP000234904"/>
    </source>
</evidence>
<evidence type="ECO:0000313" key="2">
    <source>
        <dbReference type="EMBL" id="PKZ54975.1"/>
    </source>
</evidence>
<organism evidence="2 3">
    <name type="scientific">Gardnerella pickettii</name>
    <dbReference type="NCBI Taxonomy" id="2914924"/>
    <lineage>
        <taxon>Bacteria</taxon>
        <taxon>Bacillati</taxon>
        <taxon>Actinomycetota</taxon>
        <taxon>Actinomycetes</taxon>
        <taxon>Bifidobacteriales</taxon>
        <taxon>Bifidobacteriaceae</taxon>
        <taxon>Gardnerella</taxon>
    </lineage>
</organism>
<feature type="transmembrane region" description="Helical" evidence="1">
    <location>
        <begin position="12"/>
        <end position="28"/>
    </location>
</feature>
<keyword evidence="3" id="KW-1185">Reference proteome</keyword>
<dbReference type="Proteomes" id="UP000234904">
    <property type="component" value="Unassembled WGS sequence"/>
</dbReference>
<keyword evidence="1" id="KW-0472">Membrane</keyword>
<comment type="caution">
    <text evidence="2">The sequence shown here is derived from an EMBL/GenBank/DDBJ whole genome shotgun (WGS) entry which is preliminary data.</text>
</comment>
<dbReference type="EMBL" id="PKJE01000001">
    <property type="protein sequence ID" value="PKZ54975.1"/>
    <property type="molecule type" value="Genomic_DNA"/>
</dbReference>
<keyword evidence="1" id="KW-1133">Transmembrane helix</keyword>
<accession>A0ABX4SK56</accession>
<sequence length="30" mass="3715">MFFESFNAQFTKYYYLAFFIKIITTIVLRV</sequence>
<proteinExistence type="predicted"/>
<keyword evidence="1" id="KW-0812">Transmembrane</keyword>
<evidence type="ECO:0000256" key="1">
    <source>
        <dbReference type="SAM" id="Phobius"/>
    </source>
</evidence>
<gene>
    <name evidence="2" type="ORF">CYJ70_01045</name>
</gene>
<protein>
    <submittedName>
        <fullName evidence="2">Uncharacterized protein</fullName>
    </submittedName>
</protein>